<evidence type="ECO:0000313" key="2">
    <source>
        <dbReference type="Proteomes" id="UP000006729"/>
    </source>
</evidence>
<name>A0A2K2AT94_POPTR</name>
<keyword evidence="2" id="KW-1185">Reference proteome</keyword>
<reference evidence="1 2" key="1">
    <citation type="journal article" date="2006" name="Science">
        <title>The genome of black cottonwood, Populus trichocarpa (Torr. &amp; Gray).</title>
        <authorList>
            <person name="Tuskan G.A."/>
            <person name="Difazio S."/>
            <person name="Jansson S."/>
            <person name="Bohlmann J."/>
            <person name="Grigoriev I."/>
            <person name="Hellsten U."/>
            <person name="Putnam N."/>
            <person name="Ralph S."/>
            <person name="Rombauts S."/>
            <person name="Salamov A."/>
            <person name="Schein J."/>
            <person name="Sterck L."/>
            <person name="Aerts A."/>
            <person name="Bhalerao R.R."/>
            <person name="Bhalerao R.P."/>
            <person name="Blaudez D."/>
            <person name="Boerjan W."/>
            <person name="Brun A."/>
            <person name="Brunner A."/>
            <person name="Busov V."/>
            <person name="Campbell M."/>
            <person name="Carlson J."/>
            <person name="Chalot M."/>
            <person name="Chapman J."/>
            <person name="Chen G.L."/>
            <person name="Cooper D."/>
            <person name="Coutinho P.M."/>
            <person name="Couturier J."/>
            <person name="Covert S."/>
            <person name="Cronk Q."/>
            <person name="Cunningham R."/>
            <person name="Davis J."/>
            <person name="Degroeve S."/>
            <person name="Dejardin A."/>
            <person name="Depamphilis C."/>
            <person name="Detter J."/>
            <person name="Dirks B."/>
            <person name="Dubchak I."/>
            <person name="Duplessis S."/>
            <person name="Ehlting J."/>
            <person name="Ellis B."/>
            <person name="Gendler K."/>
            <person name="Goodstein D."/>
            <person name="Gribskov M."/>
            <person name="Grimwood J."/>
            <person name="Groover A."/>
            <person name="Gunter L."/>
            <person name="Hamberger B."/>
            <person name="Heinze B."/>
            <person name="Helariutta Y."/>
            <person name="Henrissat B."/>
            <person name="Holligan D."/>
            <person name="Holt R."/>
            <person name="Huang W."/>
            <person name="Islam-Faridi N."/>
            <person name="Jones S."/>
            <person name="Jones-Rhoades M."/>
            <person name="Jorgensen R."/>
            <person name="Joshi C."/>
            <person name="Kangasjarvi J."/>
            <person name="Karlsson J."/>
            <person name="Kelleher C."/>
            <person name="Kirkpatrick R."/>
            <person name="Kirst M."/>
            <person name="Kohler A."/>
            <person name="Kalluri U."/>
            <person name="Larimer F."/>
            <person name="Leebens-Mack J."/>
            <person name="Leple J.C."/>
            <person name="Locascio P."/>
            <person name="Lou Y."/>
            <person name="Lucas S."/>
            <person name="Martin F."/>
            <person name="Montanini B."/>
            <person name="Napoli C."/>
            <person name="Nelson D.R."/>
            <person name="Nelson C."/>
            <person name="Nieminen K."/>
            <person name="Nilsson O."/>
            <person name="Pereda V."/>
            <person name="Peter G."/>
            <person name="Philippe R."/>
            <person name="Pilate G."/>
            <person name="Poliakov A."/>
            <person name="Razumovskaya J."/>
            <person name="Richardson P."/>
            <person name="Rinaldi C."/>
            <person name="Ritland K."/>
            <person name="Rouze P."/>
            <person name="Ryaboy D."/>
            <person name="Schmutz J."/>
            <person name="Schrader J."/>
            <person name="Segerman B."/>
            <person name="Shin H."/>
            <person name="Siddiqui A."/>
            <person name="Sterky F."/>
            <person name="Terry A."/>
            <person name="Tsai C.J."/>
            <person name="Uberbacher E."/>
            <person name="Unneberg P."/>
            <person name="Vahala J."/>
            <person name="Wall K."/>
            <person name="Wessler S."/>
            <person name="Yang G."/>
            <person name="Yin T."/>
            <person name="Douglas C."/>
            <person name="Marra M."/>
            <person name="Sandberg G."/>
            <person name="Van de Peer Y."/>
            <person name="Rokhsar D."/>
        </authorList>
    </citation>
    <scope>NUCLEOTIDE SEQUENCE [LARGE SCALE GENOMIC DNA]</scope>
    <source>
        <strain evidence="2">cv. Nisqually</strain>
    </source>
</reference>
<accession>A0A2K2AT94</accession>
<organism evidence="1 2">
    <name type="scientific">Populus trichocarpa</name>
    <name type="common">Western balsam poplar</name>
    <name type="synonym">Populus balsamifera subsp. trichocarpa</name>
    <dbReference type="NCBI Taxonomy" id="3694"/>
    <lineage>
        <taxon>Eukaryota</taxon>
        <taxon>Viridiplantae</taxon>
        <taxon>Streptophyta</taxon>
        <taxon>Embryophyta</taxon>
        <taxon>Tracheophyta</taxon>
        <taxon>Spermatophyta</taxon>
        <taxon>Magnoliopsida</taxon>
        <taxon>eudicotyledons</taxon>
        <taxon>Gunneridae</taxon>
        <taxon>Pentapetalae</taxon>
        <taxon>rosids</taxon>
        <taxon>fabids</taxon>
        <taxon>Malpighiales</taxon>
        <taxon>Salicaceae</taxon>
        <taxon>Saliceae</taxon>
        <taxon>Populus</taxon>
    </lineage>
</organism>
<dbReference type="InParanoid" id="A0A2K2AT94"/>
<gene>
    <name evidence="1" type="ORF">POPTR_004G116300</name>
</gene>
<proteinExistence type="predicted"/>
<dbReference type="EMBL" id="CM009293">
    <property type="protein sequence ID" value="PNT40752.1"/>
    <property type="molecule type" value="Genomic_DNA"/>
</dbReference>
<protein>
    <submittedName>
        <fullName evidence="1">Uncharacterized protein</fullName>
    </submittedName>
</protein>
<dbReference type="Proteomes" id="UP000006729">
    <property type="component" value="Chromosome 4"/>
</dbReference>
<dbReference type="AlphaFoldDB" id="A0A2K2AT94"/>
<evidence type="ECO:0000313" key="1">
    <source>
        <dbReference type="EMBL" id="PNT40752.1"/>
    </source>
</evidence>
<sequence>MLLELSSSSSKRRSVPCSLSISGHNSPSSCCPLCFFPAIIFHHSHCLEEFSGGNLLTNISFTASNISFP</sequence>